<dbReference type="OrthoDB" id="9805821at2"/>
<dbReference type="InterPro" id="IPR013830">
    <property type="entry name" value="SGNH_hydro"/>
</dbReference>
<name>A0A5P8E7K3_9BACT</name>
<gene>
    <name evidence="3" type="ORF">C7Y71_008225</name>
</gene>
<dbReference type="PANTHER" id="PTHR30383">
    <property type="entry name" value="THIOESTERASE 1/PROTEASE 1/LYSOPHOSPHOLIPASE L1"/>
    <property type="match status" value="1"/>
</dbReference>
<organism evidence="3 4">
    <name type="scientific">Pseudoprevotella muciniphila</name>
    <dbReference type="NCBI Taxonomy" id="2133944"/>
    <lineage>
        <taxon>Bacteria</taxon>
        <taxon>Pseudomonadati</taxon>
        <taxon>Bacteroidota</taxon>
        <taxon>Bacteroidia</taxon>
        <taxon>Bacteroidales</taxon>
        <taxon>Prevotellaceae</taxon>
        <taxon>Pseudoprevotella</taxon>
    </lineage>
</organism>
<feature type="domain" description="SGNH hydrolase-type esterase" evidence="2">
    <location>
        <begin position="300"/>
        <end position="407"/>
    </location>
</feature>
<keyword evidence="4" id="KW-1185">Reference proteome</keyword>
<evidence type="ECO:0000256" key="1">
    <source>
        <dbReference type="SAM" id="SignalP"/>
    </source>
</evidence>
<feature type="chain" id="PRO_5024356044" description="SGNH hydrolase-type esterase domain-containing protein" evidence="1">
    <location>
        <begin position="22"/>
        <end position="454"/>
    </location>
</feature>
<dbReference type="AlphaFoldDB" id="A0A5P8E7K3"/>
<keyword evidence="1" id="KW-0732">Signal</keyword>
<dbReference type="PANTHER" id="PTHR30383:SF5">
    <property type="entry name" value="SGNH HYDROLASE-TYPE ESTERASE DOMAIN-CONTAINING PROTEIN"/>
    <property type="match status" value="1"/>
</dbReference>
<reference evidence="3 4" key="1">
    <citation type="submission" date="2018-11" db="EMBL/GenBank/DDBJ databases">
        <authorList>
            <person name="Na S.W."/>
            <person name="Baik M."/>
        </authorList>
    </citation>
    <scope>NUCLEOTIDE SEQUENCE [LARGE SCALE GENOMIC DNA]</scope>
    <source>
        <strain evidence="3 4">E39</strain>
    </source>
</reference>
<dbReference type="Pfam" id="PF13472">
    <property type="entry name" value="Lipase_GDSL_2"/>
    <property type="match status" value="2"/>
</dbReference>
<evidence type="ECO:0000259" key="2">
    <source>
        <dbReference type="Pfam" id="PF13472"/>
    </source>
</evidence>
<evidence type="ECO:0000313" key="4">
    <source>
        <dbReference type="Proteomes" id="UP000249375"/>
    </source>
</evidence>
<dbReference type="RefSeq" id="WP_111898073.1">
    <property type="nucleotide sequence ID" value="NZ_CP033459.1"/>
</dbReference>
<dbReference type="EMBL" id="CP033459">
    <property type="protein sequence ID" value="QFQ13005.1"/>
    <property type="molecule type" value="Genomic_DNA"/>
</dbReference>
<evidence type="ECO:0000313" key="3">
    <source>
        <dbReference type="EMBL" id="QFQ13005.1"/>
    </source>
</evidence>
<dbReference type="Gene3D" id="3.40.50.1110">
    <property type="entry name" value="SGNH hydrolase"/>
    <property type="match status" value="2"/>
</dbReference>
<proteinExistence type="predicted"/>
<protein>
    <recommendedName>
        <fullName evidence="2">SGNH hydrolase-type esterase domain-containing protein</fullName>
    </recommendedName>
</protein>
<dbReference type="Proteomes" id="UP000249375">
    <property type="component" value="Chromosome"/>
</dbReference>
<dbReference type="InterPro" id="IPR051532">
    <property type="entry name" value="Ester_Hydrolysis_Enzymes"/>
</dbReference>
<dbReference type="InterPro" id="IPR036514">
    <property type="entry name" value="SGNH_hydro_sf"/>
</dbReference>
<dbReference type="SUPFAM" id="SSF52266">
    <property type="entry name" value="SGNH hydrolase"/>
    <property type="match status" value="2"/>
</dbReference>
<dbReference type="GO" id="GO:0004622">
    <property type="term" value="F:phosphatidylcholine lysophospholipase activity"/>
    <property type="evidence" value="ECO:0007669"/>
    <property type="project" value="TreeGrafter"/>
</dbReference>
<feature type="domain" description="SGNH hydrolase-type esterase" evidence="2">
    <location>
        <begin position="63"/>
        <end position="199"/>
    </location>
</feature>
<dbReference type="KEGG" id="alq:C7Y71_008225"/>
<accession>A0A5P8E7K3</accession>
<feature type="signal peptide" evidence="1">
    <location>
        <begin position="1"/>
        <end position="21"/>
    </location>
</feature>
<sequence length="454" mass="50449">MKSRLISLICLMVCLTGIARADDPFRNHRYNAFTTLKVDTSSIVFVGNSITNLHEWWEAFGCNAKVLNRGVSGSYSDEVLANLENVIMGHPAKIFFMIGTNDLGMYGNKTAKIAANVREIVARVKKESPKTEIYLQSVLPTEVGKRTLPAEREINDSLKKICTDCNLTYVDLWDLLIDIPSKNPLSMSNDGLHLTVKGYYQWCNAIAPIVGSKCVYTNGENNYGGVDKLYGMRVTQFGDLPVCKGDVLLIGDEVVTGGEWHELLNSTKIKSRGNAWDYPGRPLSVTLASIPVILQGREGNEQPAKVFLYAGVREVNGNKNVAASAVEYRKVVDKIREMAPNTKIYLMAHLPQANAKLSKRAKDFNLQLQIIAEDIEGVTYVDTYTPFVKGSGINPEYMMGNYLTGLGYNRLARVLADYLVEEGVSVMDEDVARELAATYEARNAAYMQNVRKKK</sequence>